<dbReference type="Proteomes" id="UP001419268">
    <property type="component" value="Unassembled WGS sequence"/>
</dbReference>
<accession>A0AAP0KBW0</accession>
<proteinExistence type="predicted"/>
<protein>
    <submittedName>
        <fullName evidence="2">Uncharacterized protein</fullName>
    </submittedName>
</protein>
<reference evidence="2 3" key="1">
    <citation type="submission" date="2024-01" db="EMBL/GenBank/DDBJ databases">
        <title>Genome assemblies of Stephania.</title>
        <authorList>
            <person name="Yang L."/>
        </authorList>
    </citation>
    <scope>NUCLEOTIDE SEQUENCE [LARGE SCALE GENOMIC DNA]</scope>
    <source>
        <strain evidence="2">JXDWG</strain>
        <tissue evidence="2">Leaf</tissue>
    </source>
</reference>
<gene>
    <name evidence="2" type="ORF">Scep_007530</name>
</gene>
<sequence>MIQVVPPNCEYDTRLHRIEMRRCVQKNWMAFHANYIQMWENRGDIIVTAEQEEGHDQQDCMTGYQSVTGRFIGHDGVLRDYSCNLVRRLQRVFIEDGYEQGLAALDEGIKILDEDEMQRSTLWNSRIDVEQAIDEENEEEDEDDQDESNREVRRRKTQTQIVGGSTRSPRPPRPSRRTETAAESNRRSPTPCSSRLRERRTETVGDSSQRSSPPCHSSHGYIPTLSPMQPEPQMFVPSAPIMNLPPYHFDPYAPGPSSSYMDHGMPRHPMYPSLPQYMPSPFTPPCYNYNMSYIGDGSFMKPPHVPFGQPHTGSQFLGRFNLRFLEALVPDVSRVNRKKNINRLNKIQCNISNLDKLNRMYKHNV</sequence>
<evidence type="ECO:0000313" key="2">
    <source>
        <dbReference type="EMBL" id="KAK9148773.1"/>
    </source>
</evidence>
<dbReference type="EMBL" id="JBBNAG010000003">
    <property type="protein sequence ID" value="KAK9148773.1"/>
    <property type="molecule type" value="Genomic_DNA"/>
</dbReference>
<keyword evidence="3" id="KW-1185">Reference proteome</keyword>
<dbReference type="AlphaFoldDB" id="A0AAP0KBW0"/>
<name>A0AAP0KBW0_9MAGN</name>
<comment type="caution">
    <text evidence="2">The sequence shown here is derived from an EMBL/GenBank/DDBJ whole genome shotgun (WGS) entry which is preliminary data.</text>
</comment>
<feature type="compositionally biased region" description="Low complexity" evidence="1">
    <location>
        <begin position="207"/>
        <end position="219"/>
    </location>
</feature>
<feature type="compositionally biased region" description="Basic and acidic residues" evidence="1">
    <location>
        <begin position="176"/>
        <end position="186"/>
    </location>
</feature>
<organism evidence="2 3">
    <name type="scientific">Stephania cephalantha</name>
    <dbReference type="NCBI Taxonomy" id="152367"/>
    <lineage>
        <taxon>Eukaryota</taxon>
        <taxon>Viridiplantae</taxon>
        <taxon>Streptophyta</taxon>
        <taxon>Embryophyta</taxon>
        <taxon>Tracheophyta</taxon>
        <taxon>Spermatophyta</taxon>
        <taxon>Magnoliopsida</taxon>
        <taxon>Ranunculales</taxon>
        <taxon>Menispermaceae</taxon>
        <taxon>Menispermoideae</taxon>
        <taxon>Cissampelideae</taxon>
        <taxon>Stephania</taxon>
    </lineage>
</organism>
<evidence type="ECO:0000313" key="3">
    <source>
        <dbReference type="Proteomes" id="UP001419268"/>
    </source>
</evidence>
<feature type="region of interest" description="Disordered" evidence="1">
    <location>
        <begin position="133"/>
        <end position="232"/>
    </location>
</feature>
<feature type="compositionally biased region" description="Acidic residues" evidence="1">
    <location>
        <begin position="133"/>
        <end position="146"/>
    </location>
</feature>
<evidence type="ECO:0000256" key="1">
    <source>
        <dbReference type="SAM" id="MobiDB-lite"/>
    </source>
</evidence>